<evidence type="ECO:0008006" key="4">
    <source>
        <dbReference type="Google" id="ProtNLM"/>
    </source>
</evidence>
<dbReference type="GO" id="GO:0008970">
    <property type="term" value="F:phospholipase A1 activity"/>
    <property type="evidence" value="ECO:0007669"/>
    <property type="project" value="TreeGrafter"/>
</dbReference>
<dbReference type="GO" id="GO:0004623">
    <property type="term" value="F:phospholipase A2 activity"/>
    <property type="evidence" value="ECO:0007669"/>
    <property type="project" value="TreeGrafter"/>
</dbReference>
<keyword evidence="1" id="KW-1133">Transmembrane helix</keyword>
<feature type="transmembrane region" description="Helical" evidence="1">
    <location>
        <begin position="358"/>
        <end position="375"/>
    </location>
</feature>
<dbReference type="Proteomes" id="UP001195483">
    <property type="component" value="Unassembled WGS sequence"/>
</dbReference>
<dbReference type="EMBL" id="JAEAOA010000290">
    <property type="protein sequence ID" value="KAK3597188.1"/>
    <property type="molecule type" value="Genomic_DNA"/>
</dbReference>
<proteinExistence type="predicted"/>
<reference evidence="2" key="3">
    <citation type="submission" date="2023-05" db="EMBL/GenBank/DDBJ databases">
        <authorList>
            <person name="Smith C.H."/>
        </authorList>
    </citation>
    <scope>NUCLEOTIDE SEQUENCE</scope>
    <source>
        <strain evidence="2">CHS0354</strain>
        <tissue evidence="2">Mantle</tissue>
    </source>
</reference>
<dbReference type="GO" id="GO:0016410">
    <property type="term" value="F:N-acyltransferase activity"/>
    <property type="evidence" value="ECO:0007669"/>
    <property type="project" value="TreeGrafter"/>
</dbReference>
<protein>
    <recommendedName>
        <fullName evidence="4">LRAT domain-containing protein</fullName>
    </recommendedName>
</protein>
<name>A0AAE0ST89_9BIVA</name>
<reference evidence="2" key="1">
    <citation type="journal article" date="2021" name="Genome Biol. Evol.">
        <title>A High-Quality Reference Genome for a Parasitic Bivalve with Doubly Uniparental Inheritance (Bivalvia: Unionida).</title>
        <authorList>
            <person name="Smith C.H."/>
        </authorList>
    </citation>
    <scope>NUCLEOTIDE SEQUENCE</scope>
    <source>
        <strain evidence="2">CHS0354</strain>
    </source>
</reference>
<accession>A0AAE0ST89</accession>
<dbReference type="PANTHER" id="PTHR13943">
    <property type="entry name" value="HRAS-LIKE SUPPRESSOR - RELATED"/>
    <property type="match status" value="1"/>
</dbReference>
<dbReference type="GO" id="GO:0070292">
    <property type="term" value="P:N-acylphosphatidylethanolamine metabolic process"/>
    <property type="evidence" value="ECO:0007669"/>
    <property type="project" value="TreeGrafter"/>
</dbReference>
<keyword evidence="1" id="KW-0812">Transmembrane</keyword>
<comment type="caution">
    <text evidence="2">The sequence shown here is derived from an EMBL/GenBank/DDBJ whole genome shotgun (WGS) entry which is preliminary data.</text>
</comment>
<evidence type="ECO:0000256" key="1">
    <source>
        <dbReference type="SAM" id="Phobius"/>
    </source>
</evidence>
<keyword evidence="1" id="KW-0472">Membrane</keyword>
<dbReference type="Gene3D" id="3.90.1720.10">
    <property type="entry name" value="endopeptidase domain like (from Nostoc punctiforme)"/>
    <property type="match status" value="2"/>
</dbReference>
<organism evidence="2 3">
    <name type="scientific">Potamilus streckersoni</name>
    <dbReference type="NCBI Taxonomy" id="2493646"/>
    <lineage>
        <taxon>Eukaryota</taxon>
        <taxon>Metazoa</taxon>
        <taxon>Spiralia</taxon>
        <taxon>Lophotrochozoa</taxon>
        <taxon>Mollusca</taxon>
        <taxon>Bivalvia</taxon>
        <taxon>Autobranchia</taxon>
        <taxon>Heteroconchia</taxon>
        <taxon>Palaeoheterodonta</taxon>
        <taxon>Unionida</taxon>
        <taxon>Unionoidea</taxon>
        <taxon>Unionidae</taxon>
        <taxon>Ambleminae</taxon>
        <taxon>Lampsilini</taxon>
        <taxon>Potamilus</taxon>
    </lineage>
</organism>
<dbReference type="AlphaFoldDB" id="A0AAE0ST89"/>
<gene>
    <name evidence="2" type="ORF">CHS0354_003686</name>
</gene>
<feature type="transmembrane region" description="Helical" evidence="1">
    <location>
        <begin position="331"/>
        <end position="352"/>
    </location>
</feature>
<sequence length="1075" mass="124441">MQKVSISGNDLMRESMQKPRLVFSEIRGTLDWLYLDDQEGNTRNLLRRKRSRSVTDTCRSLAITGVNSARYKLKIPQFSIYQIILPEGKQDCLPPSIGCGFCSVKERLLSFKDLRPGDHICLGGQSYLRYVDREQKYLYKHHAIVKEVLNVKGTKYRALISCIHFASTPFDANLRIRETRELRDLKVDELYLVRYRSPKFQPQVVLDRAQKGMDHDPAYSIVFLNYEHFCNWCVTDLQFSSQVERVMESFLGSTAGPGMKIAKIIIQFAGITADDVTSLVLKCVQYAPTVIQSVFLLSFLFKNIYLHLELHKKLKAGQICERCCKFKLENAWLSFGFVSIPTILSIIAGLTIKSTAPLIAVLLPLSIISLGILWGSSKVLKTRKSPFRGEIKKVKDIMEIHYGDVIQYRYWGLQHEAIVSFVDGKTGTIGIIHYALESFLSKREIVEEKLQIERGKKDIFLLDYSAYTVYSPDDVVRRARQRVGEKKFGLFNNRSCHLCHWAKVDDGSVKPLKLNHDEHIQSDISKFKRQIYTDQSVGRARSTSLIRKVSAVLNTDVRAGDLIQFTYHNNYWHKAVCTNVIPNDTNGKLEIDVVHYSYEGFRGVPEVKEERFTFNLLEEDVFVYHYHPVHRYSRQDIIKRAMKKIGDKKYKRFRNSKHLAEYITLIDKEEVVDDPDELSEGDIVSFMYWGLRHKGVLVSVSGKSSDTNCEIRVKHYALMHWFATRTIVEETFKIDLKENKLHRISFSEYNTYPGNTVVMRARKRVGEQKFNFFSNTSNHLVHWAKVDNRMVIGVISPDAAEIEFNDPECKEALLQNVLFEKEEGISVYPTSGKTKSKMHIEAVKSWEELIPGRVVEYKYYWIWHKGILAEVLPNQCIIKIIHYGAKNLFATREVMLDEVVVNLRRDNYYIYHPDPEYAYKREDAIASAMARLGEQDWRVGNRSDDFCRTCILNPFAGEAKALLHMEHVKAWEGFVVGCIVDFRYRLKRHQGILTEVFSQQKELKVVHFGLGEKSALIVLEDLIEVDFVKETFYIYHPHEQNALQQDEAIKNARKSIGTKSWKSAYDFCKKCVLKM</sequence>
<keyword evidence="3" id="KW-1185">Reference proteome</keyword>
<reference evidence="2" key="2">
    <citation type="journal article" date="2021" name="Genome Biol. Evol.">
        <title>Developing a high-quality reference genome for a parasitic bivalve with doubly uniparental inheritance (Bivalvia: Unionida).</title>
        <authorList>
            <person name="Smith C.H."/>
        </authorList>
    </citation>
    <scope>NUCLEOTIDE SEQUENCE</scope>
    <source>
        <strain evidence="2">CHS0354</strain>
        <tissue evidence="2">Mantle</tissue>
    </source>
</reference>
<evidence type="ECO:0000313" key="3">
    <source>
        <dbReference type="Proteomes" id="UP001195483"/>
    </source>
</evidence>
<dbReference type="InterPro" id="IPR051496">
    <property type="entry name" value="H-rev107_PLA/AT"/>
</dbReference>
<dbReference type="PANTHER" id="PTHR13943:SF77">
    <property type="entry name" value="LRAT DOMAIN-CONTAINING PROTEIN"/>
    <property type="match status" value="1"/>
</dbReference>
<dbReference type="GO" id="GO:0005737">
    <property type="term" value="C:cytoplasm"/>
    <property type="evidence" value="ECO:0007669"/>
    <property type="project" value="TreeGrafter"/>
</dbReference>
<evidence type="ECO:0000313" key="2">
    <source>
        <dbReference type="EMBL" id="KAK3597188.1"/>
    </source>
</evidence>